<evidence type="ECO:0000256" key="2">
    <source>
        <dbReference type="ARBA" id="ARBA00023125"/>
    </source>
</evidence>
<keyword evidence="1" id="KW-0805">Transcription regulation</keyword>
<accession>A0A177SUK6</accession>
<sequence>MSRSTSRTTGRPTLAEVARLCGVSPITVSRALRGVATVAPELVEKVRAAAAQLGYVANPAARALASAQSQSVAVLIPSLSNQLFVETLDAIHDVLRPRGLEVMIGNFHYDAAVEENLLRNYLAHQPRGLLLTGFERSEAARRMLTVSRVPCVHMMELGGEEGVVSVGFSQHEAGRAVARHLLERGRRRLGFIAAQLDARVLQRAEGFRQALGEAGLYDPALELLAPQPSSIGLGGELFGQLLARHGDIDGIFFCNDDLAHGAIFQAQRQGIRVPEQVAMVGFNDLPASAHMVPRLTSIRTPLAAVGRHAAQALLDLLDGKIGQNPVRDLGFALMIRESS</sequence>
<dbReference type="AlphaFoldDB" id="A0A177SUK6"/>
<dbReference type="GO" id="GO:0000976">
    <property type="term" value="F:transcription cis-regulatory region binding"/>
    <property type="evidence" value="ECO:0007669"/>
    <property type="project" value="TreeGrafter"/>
</dbReference>
<dbReference type="InterPro" id="IPR028082">
    <property type="entry name" value="Peripla_BP_I"/>
</dbReference>
<dbReference type="Pfam" id="PF00356">
    <property type="entry name" value="LacI"/>
    <property type="match status" value="1"/>
</dbReference>
<dbReference type="Proteomes" id="UP000077752">
    <property type="component" value="Unassembled WGS sequence"/>
</dbReference>
<dbReference type="InterPro" id="IPR010982">
    <property type="entry name" value="Lambda_DNA-bd_dom_sf"/>
</dbReference>
<keyword evidence="3" id="KW-0804">Transcription</keyword>
<reference evidence="5 6" key="1">
    <citation type="submission" date="2016-03" db="EMBL/GenBank/DDBJ databases">
        <title>Draft Genome Assembly of Pseudomonas putida strain CBF10-2.</title>
        <authorList>
            <person name="Iyer R.S."/>
            <person name="Damania A."/>
        </authorList>
    </citation>
    <scope>NUCLEOTIDE SEQUENCE [LARGE SCALE GENOMIC DNA]</scope>
    <source>
        <strain evidence="5 6">CBF10-2</strain>
    </source>
</reference>
<dbReference type="SUPFAM" id="SSF47413">
    <property type="entry name" value="lambda repressor-like DNA-binding domains"/>
    <property type="match status" value="1"/>
</dbReference>
<feature type="domain" description="HTH lacI-type" evidence="4">
    <location>
        <begin position="12"/>
        <end position="66"/>
    </location>
</feature>
<evidence type="ECO:0000256" key="3">
    <source>
        <dbReference type="ARBA" id="ARBA00023163"/>
    </source>
</evidence>
<dbReference type="InterPro" id="IPR046335">
    <property type="entry name" value="LacI/GalR-like_sensor"/>
</dbReference>
<dbReference type="PANTHER" id="PTHR30146">
    <property type="entry name" value="LACI-RELATED TRANSCRIPTIONAL REPRESSOR"/>
    <property type="match status" value="1"/>
</dbReference>
<evidence type="ECO:0000259" key="4">
    <source>
        <dbReference type="PROSITE" id="PS50932"/>
    </source>
</evidence>
<dbReference type="Gene3D" id="3.40.50.2300">
    <property type="match status" value="2"/>
</dbReference>
<gene>
    <name evidence="5" type="ORF">AYO28_06570</name>
</gene>
<dbReference type="InterPro" id="IPR000843">
    <property type="entry name" value="HTH_LacI"/>
</dbReference>
<proteinExistence type="predicted"/>
<dbReference type="SMART" id="SM00354">
    <property type="entry name" value="HTH_LACI"/>
    <property type="match status" value="1"/>
</dbReference>
<dbReference type="GO" id="GO:0003700">
    <property type="term" value="F:DNA-binding transcription factor activity"/>
    <property type="evidence" value="ECO:0007669"/>
    <property type="project" value="TreeGrafter"/>
</dbReference>
<evidence type="ECO:0000313" key="6">
    <source>
        <dbReference type="Proteomes" id="UP000077752"/>
    </source>
</evidence>
<dbReference type="CDD" id="cd01575">
    <property type="entry name" value="PBP1_GntR"/>
    <property type="match status" value="1"/>
</dbReference>
<name>A0A177SUK6_PSEPU</name>
<keyword evidence="2" id="KW-0238">DNA-binding</keyword>
<dbReference type="PANTHER" id="PTHR30146:SF2">
    <property type="entry name" value="HTH-TYPE TRANSCRIPTIONAL REGULATOR GNTR"/>
    <property type="match status" value="1"/>
</dbReference>
<dbReference type="RefSeq" id="WP_064301271.1">
    <property type="nucleotide sequence ID" value="NZ_LUCV01000004.1"/>
</dbReference>
<dbReference type="Gene3D" id="1.10.260.40">
    <property type="entry name" value="lambda repressor-like DNA-binding domains"/>
    <property type="match status" value="1"/>
</dbReference>
<protein>
    <submittedName>
        <fullName evidence="5">LacI family transcriptional regulator</fullName>
    </submittedName>
</protein>
<organism evidence="5 6">
    <name type="scientific">Pseudomonas putida</name>
    <name type="common">Arthrobacter siderocapsulatus</name>
    <dbReference type="NCBI Taxonomy" id="303"/>
    <lineage>
        <taxon>Bacteria</taxon>
        <taxon>Pseudomonadati</taxon>
        <taxon>Pseudomonadota</taxon>
        <taxon>Gammaproteobacteria</taxon>
        <taxon>Pseudomonadales</taxon>
        <taxon>Pseudomonadaceae</taxon>
        <taxon>Pseudomonas</taxon>
    </lineage>
</organism>
<dbReference type="SUPFAM" id="SSF53822">
    <property type="entry name" value="Periplasmic binding protein-like I"/>
    <property type="match status" value="1"/>
</dbReference>
<evidence type="ECO:0000313" key="5">
    <source>
        <dbReference type="EMBL" id="OAI94687.1"/>
    </source>
</evidence>
<dbReference type="EMBL" id="LUCV01000004">
    <property type="protein sequence ID" value="OAI94687.1"/>
    <property type="molecule type" value="Genomic_DNA"/>
</dbReference>
<dbReference type="PROSITE" id="PS50932">
    <property type="entry name" value="HTH_LACI_2"/>
    <property type="match status" value="1"/>
</dbReference>
<dbReference type="Pfam" id="PF13377">
    <property type="entry name" value="Peripla_BP_3"/>
    <property type="match status" value="1"/>
</dbReference>
<evidence type="ECO:0000256" key="1">
    <source>
        <dbReference type="ARBA" id="ARBA00023015"/>
    </source>
</evidence>
<dbReference type="CDD" id="cd01392">
    <property type="entry name" value="HTH_LacI"/>
    <property type="match status" value="1"/>
</dbReference>
<comment type="caution">
    <text evidence="5">The sequence shown here is derived from an EMBL/GenBank/DDBJ whole genome shotgun (WGS) entry which is preliminary data.</text>
</comment>